<reference evidence="1" key="1">
    <citation type="journal article" date="2014" name="Front. Microbiol.">
        <title>High frequency of phylogenetically diverse reductive dehalogenase-homologous genes in deep subseafloor sedimentary metagenomes.</title>
        <authorList>
            <person name="Kawai M."/>
            <person name="Futagami T."/>
            <person name="Toyoda A."/>
            <person name="Takaki Y."/>
            <person name="Nishi S."/>
            <person name="Hori S."/>
            <person name="Arai W."/>
            <person name="Tsubouchi T."/>
            <person name="Morono Y."/>
            <person name="Uchiyama I."/>
            <person name="Ito T."/>
            <person name="Fujiyama A."/>
            <person name="Inagaki F."/>
            <person name="Takami H."/>
        </authorList>
    </citation>
    <scope>NUCLEOTIDE SEQUENCE</scope>
    <source>
        <strain evidence="1">Expedition CK06-06</strain>
    </source>
</reference>
<name>X1RAV1_9ZZZZ</name>
<comment type="caution">
    <text evidence="1">The sequence shown here is derived from an EMBL/GenBank/DDBJ whole genome shotgun (WGS) entry which is preliminary data.</text>
</comment>
<proteinExistence type="predicted"/>
<feature type="non-terminal residue" evidence="1">
    <location>
        <position position="1"/>
    </location>
</feature>
<accession>X1RAV1</accession>
<feature type="non-terminal residue" evidence="1">
    <location>
        <position position="239"/>
    </location>
</feature>
<dbReference type="EMBL" id="BARV01034998">
    <property type="protein sequence ID" value="GAI52714.1"/>
    <property type="molecule type" value="Genomic_DNA"/>
</dbReference>
<evidence type="ECO:0000313" key="1">
    <source>
        <dbReference type="EMBL" id="GAI52714.1"/>
    </source>
</evidence>
<dbReference type="AlphaFoldDB" id="X1RAV1"/>
<gene>
    <name evidence="1" type="ORF">S06H3_54676</name>
</gene>
<organism evidence="1">
    <name type="scientific">marine sediment metagenome</name>
    <dbReference type="NCBI Taxonomy" id="412755"/>
    <lineage>
        <taxon>unclassified sequences</taxon>
        <taxon>metagenomes</taxon>
        <taxon>ecological metagenomes</taxon>
    </lineage>
</organism>
<sequence length="239" mass="27002">QHGSPLRVKPVLVYIIHQRKEATSWRPWGGIHTEGDADAEARKITQELKNLASGADFPFEVLPVAKVTSPEQAAAARDTDCDTILIYAASGRREWIEILAGGDKESVMFLRHKSGPVYTWYEIAHPRFLRKLSDEYREKNMDVWDIVVDDYGELLWRLRSLYGLKNTLGTKIVAIGSAGGWGEGSKFGPETAREIWKLDIQEIPYAELEPLIKKALSDKKCVETSRRQTDEYLAQKGVS</sequence>
<protein>
    <submittedName>
        <fullName evidence="1">Uncharacterized protein</fullName>
    </submittedName>
</protein>